<gene>
    <name evidence="11" type="ORF">EXM22_10970</name>
</gene>
<evidence type="ECO:0000259" key="10">
    <source>
        <dbReference type="PROSITE" id="PS50109"/>
    </source>
</evidence>
<evidence type="ECO:0000256" key="1">
    <source>
        <dbReference type="ARBA" id="ARBA00000085"/>
    </source>
</evidence>
<dbReference type="SMART" id="SM00388">
    <property type="entry name" value="HisKA"/>
    <property type="match status" value="1"/>
</dbReference>
<dbReference type="SUPFAM" id="SSF55874">
    <property type="entry name" value="ATPase domain of HSP90 chaperone/DNA topoisomerase II/histidine kinase"/>
    <property type="match status" value="1"/>
</dbReference>
<dbReference type="InterPro" id="IPR036890">
    <property type="entry name" value="HATPase_C_sf"/>
</dbReference>
<dbReference type="InterPro" id="IPR036097">
    <property type="entry name" value="HisK_dim/P_sf"/>
</dbReference>
<dbReference type="SMART" id="SM00387">
    <property type="entry name" value="HATPase_c"/>
    <property type="match status" value="1"/>
</dbReference>
<dbReference type="PRINTS" id="PR00344">
    <property type="entry name" value="BCTRLSENSOR"/>
</dbReference>
<dbReference type="KEGG" id="ock:EXM22_10970"/>
<comment type="catalytic activity">
    <reaction evidence="1">
        <text>ATP + protein L-histidine = ADP + protein N-phospho-L-histidine.</text>
        <dbReference type="EC" id="2.7.13.3"/>
    </reaction>
</comment>
<keyword evidence="9" id="KW-1133">Transmembrane helix</keyword>
<evidence type="ECO:0000256" key="3">
    <source>
        <dbReference type="ARBA" id="ARBA00022553"/>
    </source>
</evidence>
<dbReference type="InterPro" id="IPR003661">
    <property type="entry name" value="HisK_dim/P_dom"/>
</dbReference>
<evidence type="ECO:0000256" key="5">
    <source>
        <dbReference type="ARBA" id="ARBA00022741"/>
    </source>
</evidence>
<evidence type="ECO:0000256" key="7">
    <source>
        <dbReference type="ARBA" id="ARBA00022840"/>
    </source>
</evidence>
<organism evidence="11 12">
    <name type="scientific">Oceanispirochaeta crateris</name>
    <dbReference type="NCBI Taxonomy" id="2518645"/>
    <lineage>
        <taxon>Bacteria</taxon>
        <taxon>Pseudomonadati</taxon>
        <taxon>Spirochaetota</taxon>
        <taxon>Spirochaetia</taxon>
        <taxon>Spirochaetales</taxon>
        <taxon>Spirochaetaceae</taxon>
        <taxon>Oceanispirochaeta</taxon>
    </lineage>
</organism>
<evidence type="ECO:0000256" key="9">
    <source>
        <dbReference type="SAM" id="Phobius"/>
    </source>
</evidence>
<feature type="transmembrane region" description="Helical" evidence="9">
    <location>
        <begin position="18"/>
        <end position="39"/>
    </location>
</feature>
<dbReference type="Pfam" id="PF00512">
    <property type="entry name" value="HisKA"/>
    <property type="match status" value="1"/>
</dbReference>
<evidence type="ECO:0000313" key="11">
    <source>
        <dbReference type="EMBL" id="QEN08482.1"/>
    </source>
</evidence>
<evidence type="ECO:0000256" key="8">
    <source>
        <dbReference type="ARBA" id="ARBA00023012"/>
    </source>
</evidence>
<dbReference type="SUPFAM" id="SSF47384">
    <property type="entry name" value="Homodimeric domain of signal transducing histidine kinase"/>
    <property type="match status" value="1"/>
</dbReference>
<keyword evidence="9" id="KW-0472">Membrane</keyword>
<keyword evidence="12" id="KW-1185">Reference proteome</keyword>
<dbReference type="InterPro" id="IPR003594">
    <property type="entry name" value="HATPase_dom"/>
</dbReference>
<accession>A0A5C1QQT5</accession>
<evidence type="ECO:0000256" key="6">
    <source>
        <dbReference type="ARBA" id="ARBA00022777"/>
    </source>
</evidence>
<evidence type="ECO:0000256" key="4">
    <source>
        <dbReference type="ARBA" id="ARBA00022679"/>
    </source>
</evidence>
<keyword evidence="6" id="KW-0418">Kinase</keyword>
<dbReference type="GO" id="GO:0005524">
    <property type="term" value="F:ATP binding"/>
    <property type="evidence" value="ECO:0007669"/>
    <property type="project" value="UniProtKB-KW"/>
</dbReference>
<dbReference type="Proteomes" id="UP000324209">
    <property type="component" value="Chromosome"/>
</dbReference>
<dbReference type="CDD" id="cd00075">
    <property type="entry name" value="HATPase"/>
    <property type="match status" value="1"/>
</dbReference>
<keyword evidence="3" id="KW-0597">Phosphoprotein</keyword>
<dbReference type="InterPro" id="IPR005467">
    <property type="entry name" value="His_kinase_dom"/>
</dbReference>
<feature type="domain" description="Histidine kinase" evidence="10">
    <location>
        <begin position="227"/>
        <end position="427"/>
    </location>
</feature>
<evidence type="ECO:0000256" key="2">
    <source>
        <dbReference type="ARBA" id="ARBA00012438"/>
    </source>
</evidence>
<dbReference type="PROSITE" id="PS50109">
    <property type="entry name" value="HIS_KIN"/>
    <property type="match status" value="1"/>
</dbReference>
<dbReference type="AlphaFoldDB" id="A0A5C1QQT5"/>
<proteinExistence type="predicted"/>
<dbReference type="EC" id="2.7.13.3" evidence="2"/>
<keyword evidence="9" id="KW-0812">Transmembrane</keyword>
<dbReference type="Pfam" id="PF02518">
    <property type="entry name" value="HATPase_c"/>
    <property type="match status" value="1"/>
</dbReference>
<protein>
    <recommendedName>
        <fullName evidence="2">histidine kinase</fullName>
        <ecNumber evidence="2">2.7.13.3</ecNumber>
    </recommendedName>
</protein>
<name>A0A5C1QQT5_9SPIO</name>
<dbReference type="Gene3D" id="1.10.287.130">
    <property type="match status" value="1"/>
</dbReference>
<dbReference type="Gene3D" id="3.30.565.10">
    <property type="entry name" value="Histidine kinase-like ATPase, C-terminal domain"/>
    <property type="match status" value="1"/>
</dbReference>
<keyword evidence="7" id="KW-0067">ATP-binding</keyword>
<dbReference type="InterPro" id="IPR004358">
    <property type="entry name" value="Sig_transdc_His_kin-like_C"/>
</dbReference>
<keyword evidence="8" id="KW-0902">Two-component regulatory system</keyword>
<dbReference type="OrthoDB" id="1931120at2"/>
<dbReference type="PANTHER" id="PTHR43065">
    <property type="entry name" value="SENSOR HISTIDINE KINASE"/>
    <property type="match status" value="1"/>
</dbReference>
<keyword evidence="4" id="KW-0808">Transferase</keyword>
<reference evidence="11 12" key="1">
    <citation type="submission" date="2019-02" db="EMBL/GenBank/DDBJ databases">
        <title>Complete Genome Sequence and Methylome Analysis of free living Spirochaetas.</title>
        <authorList>
            <person name="Fomenkov A."/>
            <person name="Dubinina G."/>
            <person name="Leshcheva N."/>
            <person name="Mikheeva N."/>
            <person name="Grabovich M."/>
            <person name="Vincze T."/>
            <person name="Roberts R.J."/>
        </authorList>
    </citation>
    <scope>NUCLEOTIDE SEQUENCE [LARGE SCALE GENOMIC DNA]</scope>
    <source>
        <strain evidence="11 12">K2</strain>
    </source>
</reference>
<keyword evidence="5" id="KW-0547">Nucleotide-binding</keyword>
<feature type="transmembrane region" description="Helical" evidence="9">
    <location>
        <begin position="182"/>
        <end position="203"/>
    </location>
</feature>
<dbReference type="PANTHER" id="PTHR43065:SF10">
    <property type="entry name" value="PEROXIDE STRESS-ACTIVATED HISTIDINE KINASE MAK3"/>
    <property type="match status" value="1"/>
</dbReference>
<evidence type="ECO:0000313" key="12">
    <source>
        <dbReference type="Proteomes" id="UP000324209"/>
    </source>
</evidence>
<dbReference type="EMBL" id="CP036150">
    <property type="protein sequence ID" value="QEN08482.1"/>
    <property type="molecule type" value="Genomic_DNA"/>
</dbReference>
<dbReference type="GO" id="GO:0000155">
    <property type="term" value="F:phosphorelay sensor kinase activity"/>
    <property type="evidence" value="ECO:0007669"/>
    <property type="project" value="InterPro"/>
</dbReference>
<sequence length="429" mass="48612">MQKLCSGYNSKIMNERRFLYLILTLIFLVLTAMTVMIMITQTRQKTFEYLLEYEKVLNHLYHTYNEGEIDKVDIPDDISSVGLYNFYKQPLYLYGNAPKVLLDEGKNRPHFSGERNTIVLNRDLLNPFIPVLSDEAFIDGIHSNLFNRVSSKSEDEKQSMIRYVYMEITDAPVMLFRRKNNLVIVLVSALILIILLYMGNLYLRNMKYRNQIESQERLVMLGTAARTLTHEVKNPLSSIRLQTSIIKRSGCTLHDPSLKIINEEVSRLAAMTERVGDFLRHPGGIPSLLDLKNEVYQILDKRKEEIQLPDIENAPVLMVRIDPERLKSILDNLLNNALESGSEESDISLTLERNGSHAVITVSDGGAGIPRENMKRIFDPFFTTKSKGSGVGLAIVHSYTQGAGGSVNIESTPENGTRVRVSLPLEKGS</sequence>
<dbReference type="CDD" id="cd00082">
    <property type="entry name" value="HisKA"/>
    <property type="match status" value="1"/>
</dbReference>